<name>A0A261TZW5_9BORD</name>
<gene>
    <name evidence="1" type="ORF">CAL25_02135</name>
</gene>
<sequence length="246" mass="27372">MHRYNAASAVTPVQAQPRAHFVVMSISASLRVSLATLLLPLGAAASDIATIKSPVTGRLWMDRNLGAERVAENPMDDHAFGSIYRWNRAKAYIGNAIHDLEKWDPESWGDESIDLKPGVLEGKKVEWSDEGWQAANNPCPKGFDIPTKAEWEAEKIANAADAFDKLRLPMAMYRALEGQTQGMGFEVREDRSYAPAQGAYWSRTTQGDVFFYYLKTDAKAANLNFVGRAYGFSMRCIKKPWSLFGG</sequence>
<proteinExistence type="predicted"/>
<comment type="caution">
    <text evidence="1">The sequence shown here is derived from an EMBL/GenBank/DDBJ whole genome shotgun (WGS) entry which is preliminary data.</text>
</comment>
<evidence type="ECO:0000313" key="2">
    <source>
        <dbReference type="Proteomes" id="UP000216913"/>
    </source>
</evidence>
<accession>A0A261TZW5</accession>
<organism evidence="1 2">
    <name type="scientific">Bordetella genomosp. 5</name>
    <dbReference type="NCBI Taxonomy" id="1395608"/>
    <lineage>
        <taxon>Bacteria</taxon>
        <taxon>Pseudomonadati</taxon>
        <taxon>Pseudomonadota</taxon>
        <taxon>Betaproteobacteria</taxon>
        <taxon>Burkholderiales</taxon>
        <taxon>Alcaligenaceae</taxon>
        <taxon>Bordetella</taxon>
    </lineage>
</organism>
<dbReference type="Proteomes" id="UP000216913">
    <property type="component" value="Unassembled WGS sequence"/>
</dbReference>
<dbReference type="AlphaFoldDB" id="A0A261TZW5"/>
<dbReference type="EMBL" id="NEVP01000001">
    <property type="protein sequence ID" value="OZI55236.1"/>
    <property type="molecule type" value="Genomic_DNA"/>
</dbReference>
<dbReference type="OrthoDB" id="9765957at2"/>
<keyword evidence="2" id="KW-1185">Reference proteome</keyword>
<protein>
    <submittedName>
        <fullName evidence="1">Uncharacterized protein</fullName>
    </submittedName>
</protein>
<evidence type="ECO:0000313" key="1">
    <source>
        <dbReference type="EMBL" id="OZI55236.1"/>
    </source>
</evidence>
<reference evidence="1 2" key="1">
    <citation type="submission" date="2017-05" db="EMBL/GenBank/DDBJ databases">
        <title>Complete and WGS of Bordetella genogroups.</title>
        <authorList>
            <person name="Spilker T."/>
            <person name="LiPuma J."/>
        </authorList>
    </citation>
    <scope>NUCLEOTIDE SEQUENCE [LARGE SCALE GENOMIC DNA]</scope>
    <source>
        <strain evidence="1 2">AU10456</strain>
    </source>
</reference>